<keyword evidence="2" id="KW-1185">Reference proteome</keyword>
<protein>
    <submittedName>
        <fullName evidence="1">Uncharacterized protein</fullName>
    </submittedName>
</protein>
<reference evidence="2" key="1">
    <citation type="journal article" date="2014" name="Proc. Natl. Acad. Sci. U.S.A.">
        <title>Extensive sampling of basidiomycete genomes demonstrates inadequacy of the white-rot/brown-rot paradigm for wood decay fungi.</title>
        <authorList>
            <person name="Riley R."/>
            <person name="Salamov A.A."/>
            <person name="Brown D.W."/>
            <person name="Nagy L.G."/>
            <person name="Floudas D."/>
            <person name="Held B.W."/>
            <person name="Levasseur A."/>
            <person name="Lombard V."/>
            <person name="Morin E."/>
            <person name="Otillar R."/>
            <person name="Lindquist E.A."/>
            <person name="Sun H."/>
            <person name="LaButti K.M."/>
            <person name="Schmutz J."/>
            <person name="Jabbour D."/>
            <person name="Luo H."/>
            <person name="Baker S.E."/>
            <person name="Pisabarro A.G."/>
            <person name="Walton J.D."/>
            <person name="Blanchette R.A."/>
            <person name="Henrissat B."/>
            <person name="Martin F."/>
            <person name="Cullen D."/>
            <person name="Hibbett D.S."/>
            <person name="Grigoriev I.V."/>
        </authorList>
    </citation>
    <scope>NUCLEOTIDE SEQUENCE [LARGE SCALE GENOMIC DNA]</scope>
    <source>
        <strain evidence="2">FD-172 SS1</strain>
    </source>
</reference>
<gene>
    <name evidence="1" type="ORF">BOTBODRAFT_37013</name>
</gene>
<dbReference type="Proteomes" id="UP000027195">
    <property type="component" value="Unassembled WGS sequence"/>
</dbReference>
<dbReference type="EMBL" id="KL198078">
    <property type="protein sequence ID" value="KDQ09433.1"/>
    <property type="molecule type" value="Genomic_DNA"/>
</dbReference>
<name>A0A067M111_BOTB1</name>
<dbReference type="AlphaFoldDB" id="A0A067M111"/>
<dbReference type="HOGENOM" id="CLU_1618748_0_0_1"/>
<evidence type="ECO:0000313" key="2">
    <source>
        <dbReference type="Proteomes" id="UP000027195"/>
    </source>
</evidence>
<evidence type="ECO:0000313" key="1">
    <source>
        <dbReference type="EMBL" id="KDQ09433.1"/>
    </source>
</evidence>
<organism evidence="1 2">
    <name type="scientific">Botryobasidium botryosum (strain FD-172 SS1)</name>
    <dbReference type="NCBI Taxonomy" id="930990"/>
    <lineage>
        <taxon>Eukaryota</taxon>
        <taxon>Fungi</taxon>
        <taxon>Dikarya</taxon>
        <taxon>Basidiomycota</taxon>
        <taxon>Agaricomycotina</taxon>
        <taxon>Agaricomycetes</taxon>
        <taxon>Cantharellales</taxon>
        <taxon>Botryobasidiaceae</taxon>
        <taxon>Botryobasidium</taxon>
    </lineage>
</organism>
<accession>A0A067M111</accession>
<dbReference type="InParanoid" id="A0A067M111"/>
<sequence length="164" mass="18497">MKRCSRLNDADDLCAFSRTISSIGRALSLPLLEEVNLAQDEFYYCRSNPTPALESFFRTYPTIKTVKLCGHWAWGSILGLFVATPTRQLCPLLQDLWLAPAKPLNESVLLEVVKSRTTPEVDSPHLRGVVPLQRLFFGPNDERLSLSVLATLRTHVAVDFKYPH</sequence>
<proteinExistence type="predicted"/>